<evidence type="ECO:0000313" key="2">
    <source>
        <dbReference type="Proteomes" id="UP000005955"/>
    </source>
</evidence>
<evidence type="ECO:0000313" key="1">
    <source>
        <dbReference type="EMBL" id="EGF15939.1"/>
    </source>
</evidence>
<sequence>MIEKRRRIDYKTILFQIRRFIKKEIIYKLAQATKNRKQVKDWDSPSLITLIPL</sequence>
<protein>
    <submittedName>
        <fullName evidence="1">Uncharacterized protein</fullName>
    </submittedName>
</protein>
<name>F2C4V6_STRSA</name>
<dbReference type="HOGENOM" id="CLU_3066849_0_0_9"/>
<dbReference type="EMBL" id="AFBD01000001">
    <property type="protein sequence ID" value="EGF15939.1"/>
    <property type="molecule type" value="Genomic_DNA"/>
</dbReference>
<accession>F2C4V6</accession>
<comment type="caution">
    <text evidence="1">The sequence shown here is derived from an EMBL/GenBank/DDBJ whole genome shotgun (WGS) entry which is preliminary data.</text>
</comment>
<dbReference type="AlphaFoldDB" id="F2C4V6"/>
<reference evidence="1 2" key="1">
    <citation type="submission" date="2011-02" db="EMBL/GenBank/DDBJ databases">
        <authorList>
            <person name="Muzny D."/>
            <person name="Qin X."/>
            <person name="Deng J."/>
            <person name="Jiang H."/>
            <person name="Liu Y."/>
            <person name="Qu J."/>
            <person name="Song X.-Z."/>
            <person name="Zhang L."/>
            <person name="Thornton R."/>
            <person name="Coyle M."/>
            <person name="Francisco L."/>
            <person name="Jackson L."/>
            <person name="Javaid M."/>
            <person name="Korchina V."/>
            <person name="Kovar C."/>
            <person name="Mata R."/>
            <person name="Mathew T."/>
            <person name="Ngo R."/>
            <person name="Nguyen L."/>
            <person name="Nguyen N."/>
            <person name="Okwuonu G."/>
            <person name="Ongeri F."/>
            <person name="Pham C."/>
            <person name="Simmons D."/>
            <person name="Wilczek-Boney K."/>
            <person name="Hale W."/>
            <person name="Jakkamsetti A."/>
            <person name="Pham P."/>
            <person name="Ruth R."/>
            <person name="San Lucas F."/>
            <person name="Warren J."/>
            <person name="Zhang J."/>
            <person name="Zhao Z."/>
            <person name="Zhou C."/>
            <person name="Zhu D."/>
            <person name="Lee S."/>
            <person name="Bess C."/>
            <person name="Blankenburg K."/>
            <person name="Forbes L."/>
            <person name="Fu Q."/>
            <person name="Gubbala S."/>
            <person name="Hirani K."/>
            <person name="Jayaseelan J.C."/>
            <person name="Lara F."/>
            <person name="Munidasa M."/>
            <person name="Palculict T."/>
            <person name="Patil S."/>
            <person name="Pu L.-L."/>
            <person name="Saada N."/>
            <person name="Tang L."/>
            <person name="Weissenberger G."/>
            <person name="Zhu Y."/>
            <person name="Hemphill L."/>
            <person name="Shang Y."/>
            <person name="Youmans B."/>
            <person name="Ayvaz T."/>
            <person name="Ross M."/>
            <person name="Santibanez J."/>
            <person name="Aqrawi P."/>
            <person name="Gross S."/>
            <person name="Joshi V."/>
            <person name="Fowler G."/>
            <person name="Nazareth L."/>
            <person name="Reid J."/>
            <person name="Worley K."/>
            <person name="Petrosino J."/>
            <person name="Highlander S."/>
            <person name="Gibbs R."/>
        </authorList>
    </citation>
    <scope>NUCLEOTIDE SEQUENCE [LARGE SCALE GENOMIC DNA]</scope>
    <source>
        <strain evidence="1 2">SK330</strain>
    </source>
</reference>
<gene>
    <name evidence="1" type="ORF">HMPREF9386_0109</name>
</gene>
<proteinExistence type="predicted"/>
<dbReference type="Proteomes" id="UP000005955">
    <property type="component" value="Unassembled WGS sequence"/>
</dbReference>
<organism evidence="1 2">
    <name type="scientific">Streptococcus sanguinis SK330</name>
    <dbReference type="NCBI Taxonomy" id="888813"/>
    <lineage>
        <taxon>Bacteria</taxon>
        <taxon>Bacillati</taxon>
        <taxon>Bacillota</taxon>
        <taxon>Bacilli</taxon>
        <taxon>Lactobacillales</taxon>
        <taxon>Streptococcaceae</taxon>
        <taxon>Streptococcus</taxon>
    </lineage>
</organism>